<reference evidence="8" key="1">
    <citation type="submission" date="2010-05" db="EMBL/GenBank/DDBJ databases">
        <title>The Genome Sequence of Magnaporthe poae strain ATCC 64411.</title>
        <authorList>
            <consortium name="The Broad Institute Genome Sequencing Platform"/>
            <consortium name="Broad Institute Genome Sequencing Center for Infectious Disease"/>
            <person name="Ma L.-J."/>
            <person name="Dead R."/>
            <person name="Young S."/>
            <person name="Zeng Q."/>
            <person name="Koehrsen M."/>
            <person name="Alvarado L."/>
            <person name="Berlin A."/>
            <person name="Chapman S.B."/>
            <person name="Chen Z."/>
            <person name="Freedman E."/>
            <person name="Gellesch M."/>
            <person name="Goldberg J."/>
            <person name="Griggs A."/>
            <person name="Gujja S."/>
            <person name="Heilman E.R."/>
            <person name="Heiman D."/>
            <person name="Hepburn T."/>
            <person name="Howarth C."/>
            <person name="Jen D."/>
            <person name="Larson L."/>
            <person name="Mehta T."/>
            <person name="Neiman D."/>
            <person name="Pearson M."/>
            <person name="Roberts A."/>
            <person name="Saif S."/>
            <person name="Shea T."/>
            <person name="Shenoy N."/>
            <person name="Sisk P."/>
            <person name="Stolte C."/>
            <person name="Sykes S."/>
            <person name="Walk T."/>
            <person name="White J."/>
            <person name="Yandava C."/>
            <person name="Haas B."/>
            <person name="Nusbaum C."/>
            <person name="Birren B."/>
        </authorList>
    </citation>
    <scope>NUCLEOTIDE SEQUENCE</scope>
    <source>
        <strain evidence="8">ATCC 64411</strain>
    </source>
</reference>
<dbReference type="VEuPathDB" id="FungiDB:MAPG_12161"/>
<protein>
    <recommendedName>
        <fullName evidence="7">Major facilitator superfamily (MFS) profile domain-containing protein</fullName>
    </recommendedName>
</protein>
<dbReference type="OMA" id="FARTNSE"/>
<feature type="transmembrane region" description="Helical" evidence="6">
    <location>
        <begin position="259"/>
        <end position="279"/>
    </location>
</feature>
<evidence type="ECO:0000313" key="10">
    <source>
        <dbReference type="Proteomes" id="UP000011715"/>
    </source>
</evidence>
<reference evidence="9" key="4">
    <citation type="journal article" date="2015" name="G3 (Bethesda)">
        <title>Genome sequences of three phytopathogenic species of the Magnaporthaceae family of fungi.</title>
        <authorList>
            <person name="Okagaki L.H."/>
            <person name="Nunes C.C."/>
            <person name="Sailsbery J."/>
            <person name="Clay B."/>
            <person name="Brown D."/>
            <person name="John T."/>
            <person name="Oh Y."/>
            <person name="Young N."/>
            <person name="Fitzgerald M."/>
            <person name="Haas B.J."/>
            <person name="Zeng Q."/>
            <person name="Young S."/>
            <person name="Adiconis X."/>
            <person name="Fan L."/>
            <person name="Levin J.Z."/>
            <person name="Mitchell T.K."/>
            <person name="Okubara P.A."/>
            <person name="Farman M.L."/>
            <person name="Kohn L.M."/>
            <person name="Birren B."/>
            <person name="Ma L.-J."/>
            <person name="Dean R.A."/>
        </authorList>
    </citation>
    <scope>NUCLEOTIDE SEQUENCE</scope>
    <source>
        <strain evidence="9">ATCC 64411 / 73-15</strain>
    </source>
</reference>
<dbReference type="AlphaFoldDB" id="A0A0C4EGX9"/>
<gene>
    <name evidence="8" type="ORF">MAPG_12161</name>
</gene>
<feature type="compositionally biased region" description="Basic and acidic residues" evidence="5">
    <location>
        <begin position="71"/>
        <end position="81"/>
    </location>
</feature>
<keyword evidence="3 6" id="KW-1133">Transmembrane helix</keyword>
<dbReference type="GO" id="GO:0022857">
    <property type="term" value="F:transmembrane transporter activity"/>
    <property type="evidence" value="ECO:0007669"/>
    <property type="project" value="InterPro"/>
</dbReference>
<dbReference type="SUPFAM" id="SSF103473">
    <property type="entry name" value="MFS general substrate transporter"/>
    <property type="match status" value="1"/>
</dbReference>
<feature type="compositionally biased region" description="Polar residues" evidence="5">
    <location>
        <begin position="17"/>
        <end position="27"/>
    </location>
</feature>
<dbReference type="Pfam" id="PF07690">
    <property type="entry name" value="MFS_1"/>
    <property type="match status" value="1"/>
</dbReference>
<dbReference type="EMBL" id="ADBL01003100">
    <property type="status" value="NOT_ANNOTATED_CDS"/>
    <property type="molecule type" value="Genomic_DNA"/>
</dbReference>
<organism evidence="9 10">
    <name type="scientific">Magnaporthiopsis poae (strain ATCC 64411 / 73-15)</name>
    <name type="common">Kentucky bluegrass fungus</name>
    <name type="synonym">Magnaporthe poae</name>
    <dbReference type="NCBI Taxonomy" id="644358"/>
    <lineage>
        <taxon>Eukaryota</taxon>
        <taxon>Fungi</taxon>
        <taxon>Dikarya</taxon>
        <taxon>Ascomycota</taxon>
        <taxon>Pezizomycotina</taxon>
        <taxon>Sordariomycetes</taxon>
        <taxon>Sordariomycetidae</taxon>
        <taxon>Magnaporthales</taxon>
        <taxon>Magnaporthaceae</taxon>
        <taxon>Magnaporthiopsis</taxon>
    </lineage>
</organism>
<feature type="region of interest" description="Disordered" evidence="5">
    <location>
        <begin position="1"/>
        <end position="96"/>
    </location>
</feature>
<reference evidence="8" key="3">
    <citation type="submission" date="2011-03" db="EMBL/GenBank/DDBJ databases">
        <title>Annotation of Magnaporthe poae ATCC 64411.</title>
        <authorList>
            <person name="Ma L.-J."/>
            <person name="Dead R."/>
            <person name="Young S.K."/>
            <person name="Zeng Q."/>
            <person name="Gargeya S."/>
            <person name="Fitzgerald M."/>
            <person name="Haas B."/>
            <person name="Abouelleil A."/>
            <person name="Alvarado L."/>
            <person name="Arachchi H.M."/>
            <person name="Berlin A."/>
            <person name="Brown A."/>
            <person name="Chapman S.B."/>
            <person name="Chen Z."/>
            <person name="Dunbar C."/>
            <person name="Freedman E."/>
            <person name="Gearin G."/>
            <person name="Gellesch M."/>
            <person name="Goldberg J."/>
            <person name="Griggs A."/>
            <person name="Gujja S."/>
            <person name="Heiman D."/>
            <person name="Howarth C."/>
            <person name="Larson L."/>
            <person name="Lui A."/>
            <person name="MacDonald P.J.P."/>
            <person name="Mehta T."/>
            <person name="Montmayeur A."/>
            <person name="Murphy C."/>
            <person name="Neiman D."/>
            <person name="Pearson M."/>
            <person name="Priest M."/>
            <person name="Roberts A."/>
            <person name="Saif S."/>
            <person name="Shea T."/>
            <person name="Shenoy N."/>
            <person name="Sisk P."/>
            <person name="Stolte C."/>
            <person name="Sykes S."/>
            <person name="Yandava C."/>
            <person name="Wortman J."/>
            <person name="Nusbaum C."/>
            <person name="Birren B."/>
        </authorList>
    </citation>
    <scope>NUCLEOTIDE SEQUENCE</scope>
    <source>
        <strain evidence="8">ATCC 64411</strain>
    </source>
</reference>
<dbReference type="EnsemblFungi" id="MAPG_12161T0">
    <property type="protein sequence ID" value="MAPG_12161T0"/>
    <property type="gene ID" value="MAPG_12161"/>
</dbReference>
<feature type="transmembrane region" description="Helical" evidence="6">
    <location>
        <begin position="510"/>
        <end position="533"/>
    </location>
</feature>
<evidence type="ECO:0000256" key="4">
    <source>
        <dbReference type="ARBA" id="ARBA00023136"/>
    </source>
</evidence>
<dbReference type="PANTHER" id="PTHR23502">
    <property type="entry name" value="MAJOR FACILITATOR SUPERFAMILY"/>
    <property type="match status" value="1"/>
</dbReference>
<comment type="subcellular location">
    <subcellularLocation>
        <location evidence="1">Membrane</location>
        <topology evidence="1">Multi-pass membrane protein</topology>
    </subcellularLocation>
</comment>
<dbReference type="Gene3D" id="1.20.1250.20">
    <property type="entry name" value="MFS general substrate transporter like domains"/>
    <property type="match status" value="1"/>
</dbReference>
<dbReference type="EMBL" id="GL877164">
    <property type="protein sequence ID" value="KLU93224.1"/>
    <property type="molecule type" value="Genomic_DNA"/>
</dbReference>
<feature type="transmembrane region" description="Helical" evidence="6">
    <location>
        <begin position="414"/>
        <end position="435"/>
    </location>
</feature>
<evidence type="ECO:0000256" key="6">
    <source>
        <dbReference type="SAM" id="Phobius"/>
    </source>
</evidence>
<accession>A0A0C4EGX9</accession>
<keyword evidence="4 6" id="KW-0472">Membrane</keyword>
<feature type="transmembrane region" description="Helical" evidence="6">
    <location>
        <begin position="102"/>
        <end position="123"/>
    </location>
</feature>
<evidence type="ECO:0000259" key="7">
    <source>
        <dbReference type="PROSITE" id="PS50850"/>
    </source>
</evidence>
<keyword evidence="2 6" id="KW-0812">Transmembrane</keyword>
<dbReference type="PROSITE" id="PS50850">
    <property type="entry name" value="MFS"/>
    <property type="match status" value="1"/>
</dbReference>
<feature type="compositionally biased region" description="Gly residues" evidence="5">
    <location>
        <begin position="48"/>
        <end position="59"/>
    </location>
</feature>
<dbReference type="Proteomes" id="UP000011715">
    <property type="component" value="Unassembled WGS sequence"/>
</dbReference>
<name>A0A0C4EGX9_MAGP6</name>
<evidence type="ECO:0000256" key="5">
    <source>
        <dbReference type="SAM" id="MobiDB-lite"/>
    </source>
</evidence>
<keyword evidence="10" id="KW-1185">Reference proteome</keyword>
<dbReference type="InterPro" id="IPR036259">
    <property type="entry name" value="MFS_trans_sf"/>
</dbReference>
<evidence type="ECO:0000313" key="8">
    <source>
        <dbReference type="EMBL" id="KLU93224.1"/>
    </source>
</evidence>
<evidence type="ECO:0000256" key="3">
    <source>
        <dbReference type="ARBA" id="ARBA00022989"/>
    </source>
</evidence>
<feature type="domain" description="Major facilitator superfamily (MFS) profile" evidence="7">
    <location>
        <begin position="104"/>
        <end position="538"/>
    </location>
</feature>
<feature type="transmembrane region" description="Helical" evidence="6">
    <location>
        <begin position="441"/>
        <end position="464"/>
    </location>
</feature>
<dbReference type="PANTHER" id="PTHR23502:SF60">
    <property type="entry name" value="MAJOR FACILITATOR SUPERFAMILY (MFS) PROFILE DOMAIN-CONTAINING PROTEIN-RELATED"/>
    <property type="match status" value="1"/>
</dbReference>
<dbReference type="STRING" id="644358.A0A0C4EGX9"/>
<proteinExistence type="predicted"/>
<sequence length="553" mass="60157">MQSVTVPSSAALGSRTEWAQDSQTSDSYPFDAKWEKASHIERQEPPTQGGGGGGGGGGVPPSWSGSEGDDFPSKEMEDKNLVDWNGPDDPENPANWPMRKKYATSLILSLFSFIAPFSATMVGPAMDVIGAELGIAPGMPQQLIQGLNVLAAGVGPFILAPLIEAYGRVPVIRYAHLWHLIWNMACGFATSGPQLLAFRFIGGLGASAPQVLAPGLTADIYPAPIGGRGDAVHAYLPFFGSALAPIFGAFVAQDSNWRWIFWGTSIFSTIAVALAFFCLDESNHRVLLERKAKRLRQETGNQALHTPFHTPGQTESEWMTKKICLPFIMLVCHPVVQVPFGYRAYLFGINYLILSNFEKSFVEIYKMDKASASLNYLAIGIGSVLGLHISRYAIDGFSAYFRKKHQTNGHKPEWRLPVNAGAAILIPPALILYGWSLQNKFHYAVPDLAAFLLAIGLILGFFSLQPYVTESYGLEYAASAHAVGAFLQHISEFAFPLFGPPIYDDLGLGWGNTLLAILTLAICILMPLLLWHFGPTLRAVSTRGLPVDPSGRR</sequence>
<feature type="transmembrane region" description="Helical" evidence="6">
    <location>
        <begin position="374"/>
        <end position="394"/>
    </location>
</feature>
<evidence type="ECO:0000313" key="9">
    <source>
        <dbReference type="EnsemblFungi" id="MAPG_12161T0"/>
    </source>
</evidence>
<reference evidence="9" key="5">
    <citation type="submission" date="2015-06" db="UniProtKB">
        <authorList>
            <consortium name="EnsemblFungi"/>
        </authorList>
    </citation>
    <scope>IDENTIFICATION</scope>
    <source>
        <strain evidence="9">ATCC 64411</strain>
    </source>
</reference>
<dbReference type="InterPro" id="IPR011701">
    <property type="entry name" value="MFS"/>
</dbReference>
<reference evidence="10" key="2">
    <citation type="submission" date="2010-05" db="EMBL/GenBank/DDBJ databases">
        <title>The genome sequence of Magnaporthe poae strain ATCC 64411.</title>
        <authorList>
            <person name="Ma L.-J."/>
            <person name="Dead R."/>
            <person name="Young S."/>
            <person name="Zeng Q."/>
            <person name="Koehrsen M."/>
            <person name="Alvarado L."/>
            <person name="Berlin A."/>
            <person name="Chapman S.B."/>
            <person name="Chen Z."/>
            <person name="Freedman E."/>
            <person name="Gellesch M."/>
            <person name="Goldberg J."/>
            <person name="Griggs A."/>
            <person name="Gujja S."/>
            <person name="Heilman E.R."/>
            <person name="Heiman D."/>
            <person name="Hepburn T."/>
            <person name="Howarth C."/>
            <person name="Jen D."/>
            <person name="Larson L."/>
            <person name="Mehta T."/>
            <person name="Neiman D."/>
            <person name="Pearson M."/>
            <person name="Roberts A."/>
            <person name="Saif S."/>
            <person name="Shea T."/>
            <person name="Shenoy N."/>
            <person name="Sisk P."/>
            <person name="Stolte C."/>
            <person name="Sykes S."/>
            <person name="Walk T."/>
            <person name="White J."/>
            <person name="Yandava C."/>
            <person name="Haas B."/>
            <person name="Nusbaum C."/>
            <person name="Birren B."/>
        </authorList>
    </citation>
    <scope>NUCLEOTIDE SEQUENCE [LARGE SCALE GENOMIC DNA]</scope>
    <source>
        <strain evidence="10">ATCC 64411 / 73-15</strain>
    </source>
</reference>
<dbReference type="GO" id="GO:0016020">
    <property type="term" value="C:membrane"/>
    <property type="evidence" value="ECO:0007669"/>
    <property type="project" value="UniProtKB-SubCell"/>
</dbReference>
<evidence type="ECO:0000256" key="2">
    <source>
        <dbReference type="ARBA" id="ARBA00022692"/>
    </source>
</evidence>
<dbReference type="InterPro" id="IPR020846">
    <property type="entry name" value="MFS_dom"/>
</dbReference>
<feature type="compositionally biased region" description="Basic and acidic residues" evidence="5">
    <location>
        <begin position="32"/>
        <end position="44"/>
    </location>
</feature>
<dbReference type="OrthoDB" id="6770063at2759"/>
<evidence type="ECO:0000256" key="1">
    <source>
        <dbReference type="ARBA" id="ARBA00004141"/>
    </source>
</evidence>
<feature type="transmembrane region" description="Helical" evidence="6">
    <location>
        <begin position="234"/>
        <end position="253"/>
    </location>
</feature>
<dbReference type="eggNOG" id="KOG0255">
    <property type="taxonomic scope" value="Eukaryota"/>
</dbReference>
<feature type="transmembrane region" description="Helical" evidence="6">
    <location>
        <begin position="143"/>
        <end position="163"/>
    </location>
</feature>